<reference evidence="2" key="1">
    <citation type="submission" date="2022-03" db="EMBL/GenBank/DDBJ databases">
        <title>Description of Abyssus ytuae gen. nov., sp. nov., a novel member of the family Flavobacteriaceae isolated from the sediment of Mariana Trench.</title>
        <authorList>
            <person name="Zhang J."/>
            <person name="Xu X."/>
        </authorList>
    </citation>
    <scope>NUCLEOTIDE SEQUENCE</scope>
    <source>
        <strain evidence="2">MT3330</strain>
    </source>
</reference>
<protein>
    <submittedName>
        <fullName evidence="2">Uncharacterized protein</fullName>
    </submittedName>
</protein>
<dbReference type="EMBL" id="CP094358">
    <property type="protein sequence ID" value="UOB17938.1"/>
    <property type="molecule type" value="Genomic_DNA"/>
</dbReference>
<accession>A0A9E6ZUA7</accession>
<evidence type="ECO:0000256" key="1">
    <source>
        <dbReference type="SAM" id="Coils"/>
    </source>
</evidence>
<sequence>MKTQVIDNSDLHFEHVHWKKELLFWEDEIRSFQNRLDEIVEKWTDDKVLAELGQFQNNFTIHKNKIDELKDEIDSHEHSMAIHLKANENVIDRVHYKYHIEFRDKMETQRKIYNDLKKRFFTFLSKYM</sequence>
<name>A0A9E6ZUA7_9FLAO</name>
<organism evidence="2 3">
    <name type="scientific">Abyssalbus ytuae</name>
    <dbReference type="NCBI Taxonomy" id="2926907"/>
    <lineage>
        <taxon>Bacteria</taxon>
        <taxon>Pseudomonadati</taxon>
        <taxon>Bacteroidota</taxon>
        <taxon>Flavobacteriia</taxon>
        <taxon>Flavobacteriales</taxon>
        <taxon>Flavobacteriaceae</taxon>
        <taxon>Abyssalbus</taxon>
    </lineage>
</organism>
<dbReference type="KEGG" id="fbm:MQE35_01245"/>
<proteinExistence type="predicted"/>
<dbReference type="Proteomes" id="UP000831290">
    <property type="component" value="Chromosome"/>
</dbReference>
<keyword evidence="3" id="KW-1185">Reference proteome</keyword>
<feature type="coiled-coil region" evidence="1">
    <location>
        <begin position="22"/>
        <end position="86"/>
    </location>
</feature>
<dbReference type="RefSeq" id="WP_255843771.1">
    <property type="nucleotide sequence ID" value="NZ_CP094358.1"/>
</dbReference>
<keyword evidence="1" id="KW-0175">Coiled coil</keyword>
<evidence type="ECO:0000313" key="2">
    <source>
        <dbReference type="EMBL" id="UOB17938.1"/>
    </source>
</evidence>
<evidence type="ECO:0000313" key="3">
    <source>
        <dbReference type="Proteomes" id="UP000831290"/>
    </source>
</evidence>
<gene>
    <name evidence="2" type="ORF">MQE35_01245</name>
</gene>
<dbReference type="AlphaFoldDB" id="A0A9E6ZUA7"/>